<name>A0ABQ9HBA3_9NEOP</name>
<proteinExistence type="predicted"/>
<gene>
    <name evidence="1" type="ORF">PR048_018028</name>
</gene>
<evidence type="ECO:0000313" key="1">
    <source>
        <dbReference type="EMBL" id="KAJ8881546.1"/>
    </source>
</evidence>
<sequence length="164" mass="18261">MVGKDWCLGFCRRNGLSLRKLEGLSTARAAGVNKGAVSSYLELLGNWASFKQSATKNNSIERGEKVISLTSVERGEKVISLTSVERGENHAATPLDHTSRQWSFLREYASVRNSLIITLTDHLSARESGINEDIFLKFLEHFREHRVPGRVLLILDGYSSQAAL</sequence>
<comment type="caution">
    <text evidence="1">The sequence shown here is derived from an EMBL/GenBank/DDBJ whole genome shotgun (WGS) entry which is preliminary data.</text>
</comment>
<accession>A0ABQ9HBA3</accession>
<dbReference type="EMBL" id="JARBHB010000006">
    <property type="protein sequence ID" value="KAJ8881546.1"/>
    <property type="molecule type" value="Genomic_DNA"/>
</dbReference>
<reference evidence="1 2" key="1">
    <citation type="submission" date="2023-02" db="EMBL/GenBank/DDBJ databases">
        <title>LHISI_Scaffold_Assembly.</title>
        <authorList>
            <person name="Stuart O.P."/>
            <person name="Cleave R."/>
            <person name="Magrath M.J.L."/>
            <person name="Mikheyev A.S."/>
        </authorList>
    </citation>
    <scope>NUCLEOTIDE SEQUENCE [LARGE SCALE GENOMIC DNA]</scope>
    <source>
        <strain evidence="1">Daus_M_001</strain>
        <tissue evidence="1">Leg muscle</tissue>
    </source>
</reference>
<dbReference type="Proteomes" id="UP001159363">
    <property type="component" value="Chromosome 5"/>
</dbReference>
<organism evidence="1 2">
    <name type="scientific">Dryococelus australis</name>
    <dbReference type="NCBI Taxonomy" id="614101"/>
    <lineage>
        <taxon>Eukaryota</taxon>
        <taxon>Metazoa</taxon>
        <taxon>Ecdysozoa</taxon>
        <taxon>Arthropoda</taxon>
        <taxon>Hexapoda</taxon>
        <taxon>Insecta</taxon>
        <taxon>Pterygota</taxon>
        <taxon>Neoptera</taxon>
        <taxon>Polyneoptera</taxon>
        <taxon>Phasmatodea</taxon>
        <taxon>Verophasmatodea</taxon>
        <taxon>Anareolatae</taxon>
        <taxon>Phasmatidae</taxon>
        <taxon>Eurycanthinae</taxon>
        <taxon>Dryococelus</taxon>
    </lineage>
</organism>
<evidence type="ECO:0000313" key="2">
    <source>
        <dbReference type="Proteomes" id="UP001159363"/>
    </source>
</evidence>
<protein>
    <recommendedName>
        <fullName evidence="3">Transposase</fullName>
    </recommendedName>
</protein>
<evidence type="ECO:0008006" key="3">
    <source>
        <dbReference type="Google" id="ProtNLM"/>
    </source>
</evidence>
<keyword evidence="2" id="KW-1185">Reference proteome</keyword>